<evidence type="ECO:0000256" key="7">
    <source>
        <dbReference type="RuleBase" id="RU363032"/>
    </source>
</evidence>
<gene>
    <name evidence="9" type="ORF">DFP98_12019</name>
</gene>
<dbReference type="Gene3D" id="1.10.3720.10">
    <property type="entry name" value="MetI-like"/>
    <property type="match status" value="1"/>
</dbReference>
<feature type="transmembrane region" description="Helical" evidence="7">
    <location>
        <begin position="145"/>
        <end position="167"/>
    </location>
</feature>
<dbReference type="AlphaFoldDB" id="A0A3D9IU36"/>
<evidence type="ECO:0000256" key="3">
    <source>
        <dbReference type="ARBA" id="ARBA00022475"/>
    </source>
</evidence>
<feature type="transmembrane region" description="Helical" evidence="7">
    <location>
        <begin position="245"/>
        <end position="263"/>
    </location>
</feature>
<dbReference type="CDD" id="cd06261">
    <property type="entry name" value="TM_PBP2"/>
    <property type="match status" value="1"/>
</dbReference>
<keyword evidence="4 7" id="KW-0812">Transmembrane</keyword>
<name>A0A3D9IU36_9BACL</name>
<dbReference type="OrthoDB" id="187395at2"/>
<dbReference type="PANTHER" id="PTHR43744:SF8">
    <property type="entry name" value="SN-GLYCEROL-3-PHOSPHATE TRANSPORT SYSTEM PERMEASE PROTEIN UGPE"/>
    <property type="match status" value="1"/>
</dbReference>
<dbReference type="PROSITE" id="PS50928">
    <property type="entry name" value="ABC_TM1"/>
    <property type="match status" value="1"/>
</dbReference>
<keyword evidence="10" id="KW-1185">Reference proteome</keyword>
<dbReference type="InterPro" id="IPR035906">
    <property type="entry name" value="MetI-like_sf"/>
</dbReference>
<protein>
    <submittedName>
        <fullName evidence="9">Carbohydrate ABC transporter membrane protein 2 (CUT1 family)</fullName>
    </submittedName>
</protein>
<evidence type="ECO:0000256" key="5">
    <source>
        <dbReference type="ARBA" id="ARBA00022989"/>
    </source>
</evidence>
<accession>A0A3D9IU36</accession>
<keyword evidence="2 7" id="KW-0813">Transport</keyword>
<proteinExistence type="inferred from homology"/>
<dbReference type="GO" id="GO:0055085">
    <property type="term" value="P:transmembrane transport"/>
    <property type="evidence" value="ECO:0007669"/>
    <property type="project" value="InterPro"/>
</dbReference>
<sequence>MKLLGSRGARIGSTYLAMFFFLIVTLYPIFWLLSGSLKSETEFFSNVWGISADPQFSNYVNAWVRADFSTKYLNSVITTFSFLCILIPVNCCAGYALARVNFRGRKFIYLLLLLGIMMPAGVLAMPTFNVVHEMGLLNTRSGLVLVYVAQAISFGMFLMRSFFISLPGSLEEAATIDGCSRFQAFRKVMLPLAIPGITTQIIFSGLAVWNEYLRANLLIRSPELQTIPLGMASFANQDNVNYPEMFAALIMAIIPVILIYLLLQKTFVKGVTAGSVKG</sequence>
<evidence type="ECO:0000256" key="2">
    <source>
        <dbReference type="ARBA" id="ARBA00022448"/>
    </source>
</evidence>
<dbReference type="InterPro" id="IPR000515">
    <property type="entry name" value="MetI-like"/>
</dbReference>
<feature type="transmembrane region" description="Helical" evidence="7">
    <location>
        <begin position="72"/>
        <end position="95"/>
    </location>
</feature>
<feature type="transmembrane region" description="Helical" evidence="7">
    <location>
        <begin position="107"/>
        <end position="125"/>
    </location>
</feature>
<comment type="similarity">
    <text evidence="7">Belongs to the binding-protein-dependent transport system permease family.</text>
</comment>
<dbReference type="GO" id="GO:0005886">
    <property type="term" value="C:plasma membrane"/>
    <property type="evidence" value="ECO:0007669"/>
    <property type="project" value="UniProtKB-SubCell"/>
</dbReference>
<dbReference type="EMBL" id="QRDZ01000020">
    <property type="protein sequence ID" value="RED65270.1"/>
    <property type="molecule type" value="Genomic_DNA"/>
</dbReference>
<evidence type="ECO:0000313" key="9">
    <source>
        <dbReference type="EMBL" id="RED65270.1"/>
    </source>
</evidence>
<dbReference type="SUPFAM" id="SSF161098">
    <property type="entry name" value="MetI-like"/>
    <property type="match status" value="1"/>
</dbReference>
<feature type="transmembrane region" description="Helical" evidence="7">
    <location>
        <begin position="12"/>
        <end position="33"/>
    </location>
</feature>
<keyword evidence="5 7" id="KW-1133">Transmembrane helix</keyword>
<organism evidence="9 10">
    <name type="scientific">Cohnella phaseoli</name>
    <dbReference type="NCBI Taxonomy" id="456490"/>
    <lineage>
        <taxon>Bacteria</taxon>
        <taxon>Bacillati</taxon>
        <taxon>Bacillota</taxon>
        <taxon>Bacilli</taxon>
        <taxon>Bacillales</taxon>
        <taxon>Paenibacillaceae</taxon>
        <taxon>Cohnella</taxon>
    </lineage>
</organism>
<dbReference type="Pfam" id="PF00528">
    <property type="entry name" value="BPD_transp_1"/>
    <property type="match status" value="1"/>
</dbReference>
<keyword evidence="6 7" id="KW-0472">Membrane</keyword>
<evidence type="ECO:0000259" key="8">
    <source>
        <dbReference type="PROSITE" id="PS50928"/>
    </source>
</evidence>
<dbReference type="RefSeq" id="WP_116062944.1">
    <property type="nucleotide sequence ID" value="NZ_QRDZ01000020.1"/>
</dbReference>
<comment type="subcellular location">
    <subcellularLocation>
        <location evidence="1 7">Cell membrane</location>
        <topology evidence="1 7">Multi-pass membrane protein</topology>
    </subcellularLocation>
</comment>
<feature type="domain" description="ABC transmembrane type-1" evidence="8">
    <location>
        <begin position="72"/>
        <end position="263"/>
    </location>
</feature>
<evidence type="ECO:0000256" key="6">
    <source>
        <dbReference type="ARBA" id="ARBA00023136"/>
    </source>
</evidence>
<reference evidence="9 10" key="1">
    <citation type="submission" date="2018-07" db="EMBL/GenBank/DDBJ databases">
        <title>Genomic Encyclopedia of Type Strains, Phase III (KMG-III): the genomes of soil and plant-associated and newly described type strains.</title>
        <authorList>
            <person name="Whitman W."/>
        </authorList>
    </citation>
    <scope>NUCLEOTIDE SEQUENCE [LARGE SCALE GENOMIC DNA]</scope>
    <source>
        <strain evidence="9 10">CECT 7287</strain>
    </source>
</reference>
<comment type="caution">
    <text evidence="9">The sequence shown here is derived from an EMBL/GenBank/DDBJ whole genome shotgun (WGS) entry which is preliminary data.</text>
</comment>
<keyword evidence="3" id="KW-1003">Cell membrane</keyword>
<feature type="transmembrane region" description="Helical" evidence="7">
    <location>
        <begin position="188"/>
        <end position="209"/>
    </location>
</feature>
<evidence type="ECO:0000313" key="10">
    <source>
        <dbReference type="Proteomes" id="UP000256977"/>
    </source>
</evidence>
<evidence type="ECO:0000256" key="1">
    <source>
        <dbReference type="ARBA" id="ARBA00004651"/>
    </source>
</evidence>
<dbReference type="Proteomes" id="UP000256977">
    <property type="component" value="Unassembled WGS sequence"/>
</dbReference>
<evidence type="ECO:0000256" key="4">
    <source>
        <dbReference type="ARBA" id="ARBA00022692"/>
    </source>
</evidence>
<dbReference type="PANTHER" id="PTHR43744">
    <property type="entry name" value="ABC TRANSPORTER PERMEASE PROTEIN MG189-RELATED-RELATED"/>
    <property type="match status" value="1"/>
</dbReference>